<sequence>MGVNLDSGVSQRSKTKEDQELRDMSIIDLTKSAREDLVVQVLHDNPSSCLLVDEEERTALHWAVEFGYARLTQLLVSAQLPTDASTATKGGFLNKRDSKGHTALHIACNAKRSDIASLLVTLKADLSATDQSGNTPLHRAVRNNLETTSILMCEYGADVNARNELQWTPLHEATRTGNENLLQVLIKHGADTNAVTHNHMSPFLTAFFYYKIASKGNSYPNLDNIWKVLIESGCQLSQSDGHWTPLTAAIACDNTFIAALLLFNGCQLAREGRWGRGMLQETFSCGEPMLVKLLVLLGYLPSPEEVQYCSKQIPMYSKVFTRLAGLGSGLHRDRQAVVTWLKQRELEPPSLAEWCRVSVRQAMNVSSGDRSFIGNIKELPLPNKLKQFIAMSDFTHYLCD</sequence>
<dbReference type="Proteomes" id="UP000694888">
    <property type="component" value="Unplaced"/>
</dbReference>
<protein>
    <submittedName>
        <fullName evidence="6">Ankyrin repeat protein RF_0381</fullName>
    </submittedName>
</protein>
<name>A0ABM0K2R8_APLCA</name>
<dbReference type="Gene3D" id="1.25.40.20">
    <property type="entry name" value="Ankyrin repeat-containing domain"/>
    <property type="match status" value="1"/>
</dbReference>
<reference evidence="6" key="1">
    <citation type="submission" date="2025-08" db="UniProtKB">
        <authorList>
            <consortium name="RefSeq"/>
        </authorList>
    </citation>
    <scope>IDENTIFICATION</scope>
</reference>
<evidence type="ECO:0000259" key="4">
    <source>
        <dbReference type="PROSITE" id="PS50225"/>
    </source>
</evidence>
<feature type="repeat" description="ANK" evidence="3">
    <location>
        <begin position="132"/>
        <end position="164"/>
    </location>
</feature>
<dbReference type="PRINTS" id="PR01415">
    <property type="entry name" value="ANKYRIN"/>
</dbReference>
<feature type="repeat" description="ANK" evidence="3">
    <location>
        <begin position="165"/>
        <end position="197"/>
    </location>
</feature>
<dbReference type="Gene3D" id="1.10.750.20">
    <property type="entry name" value="SOCS box"/>
    <property type="match status" value="1"/>
</dbReference>
<gene>
    <name evidence="6" type="primary">LOC101862828</name>
</gene>
<evidence type="ECO:0000256" key="2">
    <source>
        <dbReference type="ARBA" id="ARBA00023043"/>
    </source>
</evidence>
<dbReference type="InterPro" id="IPR001496">
    <property type="entry name" value="SOCS_box"/>
</dbReference>
<keyword evidence="1" id="KW-0677">Repeat</keyword>
<evidence type="ECO:0000256" key="1">
    <source>
        <dbReference type="ARBA" id="ARBA00022737"/>
    </source>
</evidence>
<dbReference type="SMART" id="SM00248">
    <property type="entry name" value="ANK"/>
    <property type="match status" value="5"/>
</dbReference>
<accession>A0ABM0K2R8</accession>
<dbReference type="Pfam" id="PF07525">
    <property type="entry name" value="SOCS_box"/>
    <property type="match status" value="1"/>
</dbReference>
<keyword evidence="2 3" id="KW-0040">ANK repeat</keyword>
<dbReference type="Pfam" id="PF00023">
    <property type="entry name" value="Ank"/>
    <property type="match status" value="1"/>
</dbReference>
<keyword evidence="5" id="KW-1185">Reference proteome</keyword>
<dbReference type="InterPro" id="IPR036770">
    <property type="entry name" value="Ankyrin_rpt-contain_sf"/>
</dbReference>
<dbReference type="SUPFAM" id="SSF48403">
    <property type="entry name" value="Ankyrin repeat"/>
    <property type="match status" value="1"/>
</dbReference>
<dbReference type="PANTHER" id="PTHR24171">
    <property type="entry name" value="ANKYRIN REPEAT DOMAIN-CONTAINING PROTEIN 39-RELATED"/>
    <property type="match status" value="1"/>
</dbReference>
<dbReference type="RefSeq" id="XP_005107417.1">
    <property type="nucleotide sequence ID" value="XM_005107360.3"/>
</dbReference>
<dbReference type="PROSITE" id="PS50088">
    <property type="entry name" value="ANK_REPEAT"/>
    <property type="match status" value="3"/>
</dbReference>
<feature type="domain" description="SOCS box" evidence="4">
    <location>
        <begin position="341"/>
        <end position="395"/>
    </location>
</feature>
<evidence type="ECO:0000256" key="3">
    <source>
        <dbReference type="PROSITE-ProRule" id="PRU00023"/>
    </source>
</evidence>
<dbReference type="InterPro" id="IPR002110">
    <property type="entry name" value="Ankyrin_rpt"/>
</dbReference>
<organism evidence="5 6">
    <name type="scientific">Aplysia californica</name>
    <name type="common">California sea hare</name>
    <dbReference type="NCBI Taxonomy" id="6500"/>
    <lineage>
        <taxon>Eukaryota</taxon>
        <taxon>Metazoa</taxon>
        <taxon>Spiralia</taxon>
        <taxon>Lophotrochozoa</taxon>
        <taxon>Mollusca</taxon>
        <taxon>Gastropoda</taxon>
        <taxon>Heterobranchia</taxon>
        <taxon>Euthyneura</taxon>
        <taxon>Tectipleura</taxon>
        <taxon>Aplysiida</taxon>
        <taxon>Aplysioidea</taxon>
        <taxon>Aplysiidae</taxon>
        <taxon>Aplysia</taxon>
    </lineage>
</organism>
<evidence type="ECO:0000313" key="6">
    <source>
        <dbReference type="RefSeq" id="XP_005107417.1"/>
    </source>
</evidence>
<dbReference type="PROSITE" id="PS50225">
    <property type="entry name" value="SOCS"/>
    <property type="match status" value="1"/>
</dbReference>
<feature type="repeat" description="ANK" evidence="3">
    <location>
        <begin position="99"/>
        <end position="131"/>
    </location>
</feature>
<dbReference type="SUPFAM" id="SSF158235">
    <property type="entry name" value="SOCS box-like"/>
    <property type="match status" value="1"/>
</dbReference>
<dbReference type="PANTHER" id="PTHR24171:SF10">
    <property type="entry name" value="ANKYRIN REPEAT DOMAIN-CONTAINING PROTEIN 29-LIKE"/>
    <property type="match status" value="1"/>
</dbReference>
<evidence type="ECO:0000313" key="5">
    <source>
        <dbReference type="Proteomes" id="UP000694888"/>
    </source>
</evidence>
<proteinExistence type="predicted"/>
<dbReference type="CDD" id="cd03587">
    <property type="entry name" value="SOCS"/>
    <property type="match status" value="1"/>
</dbReference>
<dbReference type="PROSITE" id="PS50297">
    <property type="entry name" value="ANK_REP_REGION"/>
    <property type="match status" value="3"/>
</dbReference>
<dbReference type="Pfam" id="PF12796">
    <property type="entry name" value="Ank_2"/>
    <property type="match status" value="1"/>
</dbReference>
<dbReference type="InterPro" id="IPR036036">
    <property type="entry name" value="SOCS_box-like_dom_sf"/>
</dbReference>
<dbReference type="GeneID" id="101862828"/>